<reference evidence="6" key="2">
    <citation type="submission" date="2012-11" db="EMBL/GenBank/DDBJ databases">
        <authorList>
            <person name="Kuo A."/>
            <person name="Curtis B.A."/>
            <person name="Tanifuji G."/>
            <person name="Burki F."/>
            <person name="Gruber A."/>
            <person name="Irimia M."/>
            <person name="Maruyama S."/>
            <person name="Arias M.C."/>
            <person name="Ball S.G."/>
            <person name="Gile G.H."/>
            <person name="Hirakawa Y."/>
            <person name="Hopkins J.F."/>
            <person name="Rensing S.A."/>
            <person name="Schmutz J."/>
            <person name="Symeonidi A."/>
            <person name="Elias M."/>
            <person name="Eveleigh R.J."/>
            <person name="Herman E.K."/>
            <person name="Klute M.J."/>
            <person name="Nakayama T."/>
            <person name="Obornik M."/>
            <person name="Reyes-Prieto A."/>
            <person name="Armbrust E.V."/>
            <person name="Aves S.J."/>
            <person name="Beiko R.G."/>
            <person name="Coutinho P."/>
            <person name="Dacks J.B."/>
            <person name="Durnford D.G."/>
            <person name="Fast N.M."/>
            <person name="Green B.R."/>
            <person name="Grisdale C."/>
            <person name="Hempe F."/>
            <person name="Henrissat B."/>
            <person name="Hoppner M.P."/>
            <person name="Ishida K.-I."/>
            <person name="Kim E."/>
            <person name="Koreny L."/>
            <person name="Kroth P.G."/>
            <person name="Liu Y."/>
            <person name="Malik S.-B."/>
            <person name="Maier U.G."/>
            <person name="McRose D."/>
            <person name="Mock T."/>
            <person name="Neilson J.A."/>
            <person name="Onodera N.T."/>
            <person name="Poole A.M."/>
            <person name="Pritham E.J."/>
            <person name="Richards T.A."/>
            <person name="Rocap G."/>
            <person name="Roy S.W."/>
            <person name="Sarai C."/>
            <person name="Schaack S."/>
            <person name="Shirato S."/>
            <person name="Slamovits C.H."/>
            <person name="Spencer D.F."/>
            <person name="Suzuki S."/>
            <person name="Worden A.Z."/>
            <person name="Zauner S."/>
            <person name="Barry K."/>
            <person name="Bell C."/>
            <person name="Bharti A.K."/>
            <person name="Crow J.A."/>
            <person name="Grimwood J."/>
            <person name="Kramer R."/>
            <person name="Lindquist E."/>
            <person name="Lucas S."/>
            <person name="Salamov A."/>
            <person name="McFadden G.I."/>
            <person name="Lane C.E."/>
            <person name="Keeling P.J."/>
            <person name="Gray M.W."/>
            <person name="Grigoriev I.V."/>
            <person name="Archibald J.M."/>
        </authorList>
    </citation>
    <scope>NUCLEOTIDE SEQUENCE</scope>
    <source>
        <strain evidence="6">CCMP2712</strain>
    </source>
</reference>
<dbReference type="GO" id="GO:0043130">
    <property type="term" value="F:ubiquitin binding"/>
    <property type="evidence" value="ECO:0007669"/>
    <property type="project" value="TreeGrafter"/>
</dbReference>
<dbReference type="EnsemblProtists" id="EKX42470">
    <property type="protein sequence ID" value="EKX42470"/>
    <property type="gene ID" value="GUITHDRAFT_73823"/>
</dbReference>
<evidence type="ECO:0000256" key="4">
    <source>
        <dbReference type="PROSITE-ProRule" id="PRU00221"/>
    </source>
</evidence>
<reference evidence="5" key="3">
    <citation type="submission" date="2016-03" db="UniProtKB">
        <authorList>
            <consortium name="EnsemblProtists"/>
        </authorList>
    </citation>
    <scope>IDENTIFICATION</scope>
</reference>
<keyword evidence="6" id="KW-1185">Reference proteome</keyword>
<evidence type="ECO:0000256" key="1">
    <source>
        <dbReference type="ARBA" id="ARBA00006917"/>
    </source>
</evidence>
<evidence type="ECO:0000313" key="5">
    <source>
        <dbReference type="EnsemblProtists" id="EKX42470"/>
    </source>
</evidence>
<dbReference type="Gene3D" id="2.130.10.10">
    <property type="entry name" value="YVTN repeat-like/Quinoprotein amine dehydrogenase"/>
    <property type="match status" value="2"/>
</dbReference>
<dbReference type="PRINTS" id="PR00320">
    <property type="entry name" value="GPROTEINBRPT"/>
</dbReference>
<dbReference type="InterPro" id="IPR019775">
    <property type="entry name" value="WD40_repeat_CS"/>
</dbReference>
<dbReference type="InterPro" id="IPR020472">
    <property type="entry name" value="WD40_PAC1"/>
</dbReference>
<dbReference type="Pfam" id="PF00400">
    <property type="entry name" value="WD40"/>
    <property type="match status" value="5"/>
</dbReference>
<dbReference type="AlphaFoldDB" id="A0A0C3TEY2"/>
<dbReference type="SUPFAM" id="SSF50978">
    <property type="entry name" value="WD40 repeat-like"/>
    <property type="match status" value="1"/>
</dbReference>
<feature type="repeat" description="WD" evidence="4">
    <location>
        <begin position="132"/>
        <end position="173"/>
    </location>
</feature>
<sequence length="604" mass="67676">MTDWVNDVVVMSDEATLVTASSDTTIKFWNIANETCTATLKEHCDYVKALAYARNAQFLASAGLDRDVYIWDTVALQKPVAQMPGHKDSVYCIATNNDGKLVVSGSTERVSTHAIGLIRLWDPRTGERTGRLKGHTDNIRCILLSEDGTKCISGSSDATIKIWDIGQQRCIQSIAIHTDSVWSIALDPQNLNLYSGGKDCNIFCTDLRTLDSTLLHKAADPVTKLLLSPARSLWVSTVSADLQFLDVEPLLRAGARGPSPLFIPSLSSAHVARSDHQVWAKKLQVRNLVPLLANPTHVIKGLPAIVKHDFLENRRCVLTEDTAGDVALWDVTKAQKIQEYGKVDFRETRKSLEKELLVPAWCTVDCKLGSLTVNLDFPQVFSAELYANDAGFPHTPELEETKMNVGFRILRSLLKRWLQGRRVRPQGEHATASLTALSCPEQTVIISEDSGTKPLICRRVFEWDGSEPVDILPEWLVQSLERDAPHNDKGERVGFYLTAHPDCDIRQMQQGKLNAPQILRARKVLHYAMTKLQLDTQIPAKLKRPDVREPFDYLELVCNERIVPLDMNLMTIRKYVAKNPDELVLQYRWKESMAKSDSAVKGFA</sequence>
<dbReference type="Proteomes" id="UP000011087">
    <property type="component" value="Unassembled WGS sequence"/>
</dbReference>
<dbReference type="InterPro" id="IPR001680">
    <property type="entry name" value="WD40_rpt"/>
</dbReference>
<dbReference type="PROSITE" id="PS50082">
    <property type="entry name" value="WD_REPEATS_2"/>
    <property type="match status" value="3"/>
</dbReference>
<evidence type="ECO:0000256" key="2">
    <source>
        <dbReference type="ARBA" id="ARBA00022574"/>
    </source>
</evidence>
<dbReference type="InterPro" id="IPR015943">
    <property type="entry name" value="WD40/YVTN_repeat-like_dom_sf"/>
</dbReference>
<dbReference type="InterPro" id="IPR051246">
    <property type="entry name" value="WDR48"/>
</dbReference>
<dbReference type="CDD" id="cd00200">
    <property type="entry name" value="WD40"/>
    <property type="match status" value="1"/>
</dbReference>
<comment type="similarity">
    <text evidence="1">Belongs to the WD repeat WDR48 family.</text>
</comment>
<dbReference type="InterPro" id="IPR036322">
    <property type="entry name" value="WD40_repeat_dom_sf"/>
</dbReference>
<keyword evidence="3" id="KW-0677">Repeat</keyword>
<dbReference type="SMART" id="SM00320">
    <property type="entry name" value="WD40"/>
    <property type="match status" value="5"/>
</dbReference>
<proteinExistence type="inferred from homology"/>
<evidence type="ECO:0000256" key="3">
    <source>
        <dbReference type="ARBA" id="ARBA00022737"/>
    </source>
</evidence>
<dbReference type="InterPro" id="IPR021772">
    <property type="entry name" value="WDR48/Bun107"/>
</dbReference>
<evidence type="ECO:0000313" key="6">
    <source>
        <dbReference type="Proteomes" id="UP000011087"/>
    </source>
</evidence>
<dbReference type="PROSITE" id="PS00678">
    <property type="entry name" value="WD_REPEATS_1"/>
    <property type="match status" value="2"/>
</dbReference>
<name>A0A0C3TEY2_GUITC</name>
<dbReference type="PANTHER" id="PTHR19862">
    <property type="entry name" value="WD REPEAT-CONTAINING PROTEIN 48"/>
    <property type="match status" value="1"/>
</dbReference>
<keyword evidence="2 4" id="KW-0853">WD repeat</keyword>
<dbReference type="PANTHER" id="PTHR19862:SF14">
    <property type="entry name" value="WD REPEAT-CONTAINING PROTEIN 48"/>
    <property type="match status" value="1"/>
</dbReference>
<dbReference type="Pfam" id="PF11816">
    <property type="entry name" value="DUF3337"/>
    <property type="match status" value="1"/>
</dbReference>
<dbReference type="OMA" id="IRHYHIL"/>
<accession>A0A0C3TEY2</accession>
<reference evidence="6" key="1">
    <citation type="journal article" date="2012" name="Nature">
        <title>Algal genomes reveal evolutionary mosaicism and the fate of nucleomorphs.</title>
        <authorList>
            <consortium name="DOE Joint Genome Institute"/>
            <person name="Curtis B.A."/>
            <person name="Tanifuji G."/>
            <person name="Burki F."/>
            <person name="Gruber A."/>
            <person name="Irimia M."/>
            <person name="Maruyama S."/>
            <person name="Arias M.C."/>
            <person name="Ball S.G."/>
            <person name="Gile G.H."/>
            <person name="Hirakawa Y."/>
            <person name="Hopkins J.F."/>
            <person name="Kuo A."/>
            <person name="Rensing S.A."/>
            <person name="Schmutz J."/>
            <person name="Symeonidi A."/>
            <person name="Elias M."/>
            <person name="Eveleigh R.J."/>
            <person name="Herman E.K."/>
            <person name="Klute M.J."/>
            <person name="Nakayama T."/>
            <person name="Obornik M."/>
            <person name="Reyes-Prieto A."/>
            <person name="Armbrust E.V."/>
            <person name="Aves S.J."/>
            <person name="Beiko R.G."/>
            <person name="Coutinho P."/>
            <person name="Dacks J.B."/>
            <person name="Durnford D.G."/>
            <person name="Fast N.M."/>
            <person name="Green B.R."/>
            <person name="Grisdale C.J."/>
            <person name="Hempel F."/>
            <person name="Henrissat B."/>
            <person name="Hoppner M.P."/>
            <person name="Ishida K."/>
            <person name="Kim E."/>
            <person name="Koreny L."/>
            <person name="Kroth P.G."/>
            <person name="Liu Y."/>
            <person name="Malik S.B."/>
            <person name="Maier U.G."/>
            <person name="McRose D."/>
            <person name="Mock T."/>
            <person name="Neilson J.A."/>
            <person name="Onodera N.T."/>
            <person name="Poole A.M."/>
            <person name="Pritham E.J."/>
            <person name="Richards T.A."/>
            <person name="Rocap G."/>
            <person name="Roy S.W."/>
            <person name="Sarai C."/>
            <person name="Schaack S."/>
            <person name="Shirato S."/>
            <person name="Slamovits C.H."/>
            <person name="Spencer D.F."/>
            <person name="Suzuki S."/>
            <person name="Worden A.Z."/>
            <person name="Zauner S."/>
            <person name="Barry K."/>
            <person name="Bell C."/>
            <person name="Bharti A.K."/>
            <person name="Crow J.A."/>
            <person name="Grimwood J."/>
            <person name="Kramer R."/>
            <person name="Lindquist E."/>
            <person name="Lucas S."/>
            <person name="Salamov A."/>
            <person name="McFadden G.I."/>
            <person name="Lane C.E."/>
            <person name="Keeling P.J."/>
            <person name="Gray M.W."/>
            <person name="Grigoriev I.V."/>
            <person name="Archibald J.M."/>
        </authorList>
    </citation>
    <scope>NUCLEOTIDE SEQUENCE</scope>
    <source>
        <strain evidence="6">CCMP2712</strain>
    </source>
</reference>
<feature type="repeat" description="WD" evidence="4">
    <location>
        <begin position="40"/>
        <end position="72"/>
    </location>
</feature>
<dbReference type="GO" id="GO:0000724">
    <property type="term" value="P:double-strand break repair via homologous recombination"/>
    <property type="evidence" value="ECO:0007669"/>
    <property type="project" value="TreeGrafter"/>
</dbReference>
<protein>
    <submittedName>
        <fullName evidence="5">Uncharacterized protein</fullName>
    </submittedName>
</protein>
<dbReference type="PROSITE" id="PS50294">
    <property type="entry name" value="WD_REPEATS_REGION"/>
    <property type="match status" value="3"/>
</dbReference>
<feature type="repeat" description="WD" evidence="4">
    <location>
        <begin position="1"/>
        <end position="39"/>
    </location>
</feature>
<organism evidence="5 6">
    <name type="scientific">Guillardia theta (strain CCMP2712)</name>
    <name type="common">Cryptophyte</name>
    <dbReference type="NCBI Taxonomy" id="905079"/>
    <lineage>
        <taxon>Eukaryota</taxon>
        <taxon>Cryptophyceae</taxon>
        <taxon>Pyrenomonadales</taxon>
        <taxon>Geminigeraceae</taxon>
        <taxon>Guillardia</taxon>
    </lineage>
</organism>